<proteinExistence type="predicted"/>
<feature type="coiled-coil region" evidence="1">
    <location>
        <begin position="274"/>
        <end position="308"/>
    </location>
</feature>
<evidence type="ECO:0000256" key="2">
    <source>
        <dbReference type="SAM" id="MobiDB-lite"/>
    </source>
</evidence>
<comment type="caution">
    <text evidence="3">The sequence shown here is derived from an EMBL/GenBank/DDBJ whole genome shotgun (WGS) entry which is preliminary data.</text>
</comment>
<dbReference type="OrthoDB" id="5343018at2759"/>
<dbReference type="EMBL" id="CAJPDQ010000001">
    <property type="protein sequence ID" value="CAF9903650.1"/>
    <property type="molecule type" value="Genomic_DNA"/>
</dbReference>
<keyword evidence="4" id="KW-1185">Reference proteome</keyword>
<keyword evidence="1" id="KW-0175">Coiled coil</keyword>
<feature type="region of interest" description="Disordered" evidence="2">
    <location>
        <begin position="560"/>
        <end position="579"/>
    </location>
</feature>
<evidence type="ECO:0000256" key="1">
    <source>
        <dbReference type="SAM" id="Coils"/>
    </source>
</evidence>
<reference evidence="3" key="1">
    <citation type="submission" date="2021-03" db="EMBL/GenBank/DDBJ databases">
        <authorList>
            <person name="Tagirdzhanova G."/>
        </authorList>
    </citation>
    <scope>NUCLEOTIDE SEQUENCE</scope>
</reference>
<name>A0A8H3I536_9LECA</name>
<evidence type="ECO:0000313" key="3">
    <source>
        <dbReference type="EMBL" id="CAF9903650.1"/>
    </source>
</evidence>
<dbReference type="Proteomes" id="UP000664169">
    <property type="component" value="Unassembled WGS sequence"/>
</dbReference>
<feature type="region of interest" description="Disordered" evidence="2">
    <location>
        <begin position="165"/>
        <end position="184"/>
    </location>
</feature>
<accession>A0A8H3I536</accession>
<feature type="region of interest" description="Disordered" evidence="2">
    <location>
        <begin position="408"/>
        <end position="430"/>
    </location>
</feature>
<protein>
    <submittedName>
        <fullName evidence="3">Uncharacterized protein</fullName>
    </submittedName>
</protein>
<organism evidence="3 4">
    <name type="scientific">Gomphillus americanus</name>
    <dbReference type="NCBI Taxonomy" id="1940652"/>
    <lineage>
        <taxon>Eukaryota</taxon>
        <taxon>Fungi</taxon>
        <taxon>Dikarya</taxon>
        <taxon>Ascomycota</taxon>
        <taxon>Pezizomycotina</taxon>
        <taxon>Lecanoromycetes</taxon>
        <taxon>OSLEUM clade</taxon>
        <taxon>Ostropomycetidae</taxon>
        <taxon>Ostropales</taxon>
        <taxon>Graphidaceae</taxon>
        <taxon>Gomphilloideae</taxon>
        <taxon>Gomphillus</taxon>
    </lineage>
</organism>
<feature type="region of interest" description="Disordered" evidence="2">
    <location>
        <begin position="653"/>
        <end position="673"/>
    </location>
</feature>
<dbReference type="AlphaFoldDB" id="A0A8H3I536"/>
<gene>
    <name evidence="3" type="ORF">GOMPHAMPRED_000469</name>
</gene>
<feature type="compositionally biased region" description="Polar residues" evidence="2">
    <location>
        <begin position="165"/>
        <end position="175"/>
    </location>
</feature>
<evidence type="ECO:0000313" key="4">
    <source>
        <dbReference type="Proteomes" id="UP000664169"/>
    </source>
</evidence>
<sequence length="862" mass="94113">MDILTPVTHAITGRSQDNYSTRIPSTCATVNGNENICRPSSQAKRNSDIGGDGISLNARRLKLRNAGFRAALLPTRRLSPAQQTTTGIGGGGGVLVRSENIENTAVGRVKARHTSSPESTGPLNILREIRNCSQRRTVPQSPLGDIFGFADDENEDVNCQDHINTMPSRSGSIKASKTRKPSRRVSSFQSAKYIEYLESELGVMTKKLETLQSPETVSGQAAKIRKLEKRTQELSQHLADWEKNFEERVNDQVFERLYGESDLRLKILTLEQAAAHKETHIAELGKELEDAKAKVEEAQSIEATMSRRIDVLTELLAKSPTRTSSCLSTADFPTPVGPVKPLLHRLSMSPTRCSQRLDNFDDRPRIDSLVSPTNLSNCFNFQANGSASETDTESHDFNIFSRPASGIFSSRSSQTSSSRPTSMFSSTSVSAWTSADEKPVGRARKSRRFAPGSAGLKPLLLATNAGLQSPTRPFETPKKSFIESQSSNGVCWEFAEDLVVSTPSRPGPRRPYSWTYSPAVTNHTSILENEETNEDTLIADVNHDDDFSAYLRHLAAEQSTQGMNRLQPSSSPPPTGLSLYQELNTKQPFVDSSDNLDQVHGSPASAVFSQDFKGSPSMSMDAGQRLQTSLHEAADDSFVSEFSKTIVSSDLDPDLAKRQSSQPASSLTLSTNQSQTSHLAGLATVLGQKPLDLVRAILLRSWARGSTQLSQFVWRVMNMFLMPCKKSGISGSSRILVGTGTELLASNSTTLSGSVASTAVLEAARTDHDRNNGMKQRFEIAKLLSKLQAFAFPASDHRRPLHCSCCIEPPGKRSLKLWTKLVLALMVAVGCAMLEGPAAVLETEHLDRCATNALLPGRKDDE</sequence>